<proteinExistence type="predicted"/>
<reference evidence="1 2" key="1">
    <citation type="journal article" date="2018" name="Sci. Rep.">
        <title>Genomic signatures of local adaptation to the degree of environmental predictability in rotifers.</title>
        <authorList>
            <person name="Franch-Gras L."/>
            <person name="Hahn C."/>
            <person name="Garcia-Roger E.M."/>
            <person name="Carmona M.J."/>
            <person name="Serra M."/>
            <person name="Gomez A."/>
        </authorList>
    </citation>
    <scope>NUCLEOTIDE SEQUENCE [LARGE SCALE GENOMIC DNA]</scope>
    <source>
        <strain evidence="1">HYR1</strain>
    </source>
</reference>
<evidence type="ECO:0000313" key="2">
    <source>
        <dbReference type="Proteomes" id="UP000276133"/>
    </source>
</evidence>
<comment type="caution">
    <text evidence="1">The sequence shown here is derived from an EMBL/GenBank/DDBJ whole genome shotgun (WGS) entry which is preliminary data.</text>
</comment>
<organism evidence="1 2">
    <name type="scientific">Brachionus plicatilis</name>
    <name type="common">Marine rotifer</name>
    <name type="synonym">Brachionus muelleri</name>
    <dbReference type="NCBI Taxonomy" id="10195"/>
    <lineage>
        <taxon>Eukaryota</taxon>
        <taxon>Metazoa</taxon>
        <taxon>Spiralia</taxon>
        <taxon>Gnathifera</taxon>
        <taxon>Rotifera</taxon>
        <taxon>Eurotatoria</taxon>
        <taxon>Monogononta</taxon>
        <taxon>Pseudotrocha</taxon>
        <taxon>Ploima</taxon>
        <taxon>Brachionidae</taxon>
        <taxon>Brachionus</taxon>
    </lineage>
</organism>
<keyword evidence="2" id="KW-1185">Reference proteome</keyword>
<evidence type="ECO:0000313" key="1">
    <source>
        <dbReference type="EMBL" id="RNA27094.1"/>
    </source>
</evidence>
<name>A0A3M7RU41_BRAPC</name>
<dbReference type="Proteomes" id="UP000276133">
    <property type="component" value="Unassembled WGS sequence"/>
</dbReference>
<gene>
    <name evidence="1" type="ORF">BpHYR1_032355</name>
</gene>
<accession>A0A3M7RU41</accession>
<protein>
    <submittedName>
        <fullName evidence="1">Uncharacterized protein</fullName>
    </submittedName>
</protein>
<sequence length="144" mass="16525">MVLTWHESLISPTEIPALYIKSLSFLQIVETALRVNCSQNPSNKIKILMYSSTKKITHPITTALFPTLATNSFGKHMVPTVDENSARVCSLNKAMSFKCKNSVPSIYFEKIKEKIRQQKCIIIKKDLDLTLMLYFYLKKCEVNF</sequence>
<dbReference type="AlphaFoldDB" id="A0A3M7RU41"/>
<dbReference type="EMBL" id="REGN01002599">
    <property type="protein sequence ID" value="RNA27094.1"/>
    <property type="molecule type" value="Genomic_DNA"/>
</dbReference>